<evidence type="ECO:0000256" key="3">
    <source>
        <dbReference type="ARBA" id="ARBA00022801"/>
    </source>
</evidence>
<dbReference type="GO" id="GO:0005634">
    <property type="term" value="C:nucleus"/>
    <property type="evidence" value="ECO:0007669"/>
    <property type="project" value="TreeGrafter"/>
</dbReference>
<feature type="compositionally biased region" description="Acidic residues" evidence="8">
    <location>
        <begin position="15"/>
        <end position="30"/>
    </location>
</feature>
<dbReference type="Pfam" id="PF00271">
    <property type="entry name" value="Helicase_C"/>
    <property type="match status" value="1"/>
</dbReference>
<dbReference type="AlphaFoldDB" id="A0A8K0TK93"/>
<dbReference type="SUPFAM" id="SSF52540">
    <property type="entry name" value="P-loop containing nucleoside triphosphate hydrolases"/>
    <property type="match status" value="1"/>
</dbReference>
<keyword evidence="5" id="KW-0067">ATP-binding</keyword>
<dbReference type="GO" id="GO:0005694">
    <property type="term" value="C:chromosome"/>
    <property type="evidence" value="ECO:0007669"/>
    <property type="project" value="TreeGrafter"/>
</dbReference>
<dbReference type="SMART" id="SM00490">
    <property type="entry name" value="HELICc"/>
    <property type="match status" value="1"/>
</dbReference>
<keyword evidence="12" id="KW-1185">Reference proteome</keyword>
<dbReference type="GO" id="GO:0016787">
    <property type="term" value="F:hydrolase activity"/>
    <property type="evidence" value="ECO:0007669"/>
    <property type="project" value="UniProtKB-KW"/>
</dbReference>
<dbReference type="InterPro" id="IPR014001">
    <property type="entry name" value="Helicase_ATP-bd"/>
</dbReference>
<evidence type="ECO:0000256" key="5">
    <source>
        <dbReference type="ARBA" id="ARBA00022840"/>
    </source>
</evidence>
<sequence length="736" mass="81808">MLSILPSSQTPKMDDEYDSGDDLFDGVDAEELARSSPVVKRSRDDFESPKKSAKKAKTSSSDSPSDQSRIELARRILKDKFGYPAFRHEQEGAIAKVLQGDSSLVVFPTGAGKSLCYQIPAIAFEETDKMTGERGPGDYGITLVVSPLIALMKDQVDALRRRGIAAECLDSTKSWAQMQEVNSLLREGKLRLLYVAPERLNNEGFVETIKHVRGGIRLVGVDEAHCISEWGHSFRPDYLKVARFVKEVNAERVICLTATATPIVAQDICKGFDITEDAVFRTSPYRPNLHLEAVSTASRNDKHDLLLKFLKQHPGSTLIYVTLQKQAEDLATFLKSKKYNAGFFHAGMKPEEKTAVQDDFMSSKIPIVVATIAFGMGIDKADVRNIVHFDLASTVEEYSQQVGRAGRDGKDSHCILYLCPEDFYMKENFARGDLPSRPSLNNLLQAIFSKDVVALNIGDSFIKNHNRQSKEYDIRMSPLAVIYASLELRFNLIRAMTPEYGLYKFEANLKYLNHLRDLATPEAKAILEHAKSARKYTSLEPSRVAEASGVPRGRIVRLLNEIGDRGIIKLQPSGVEQKYRVLKALPRTKADISKLTDKLYADLQMREKQALGRIRQMIDLFATPKCFALSLAEHFGMTLPGGADRCGHCTFCTEGVPLTAPPGPAKVVDHAGIRRVLDATDVRDDPRFLARIAFGIKSPRVGQLGLDKKPAFMSMADHDFDLLLAEFTKACRGKGA</sequence>
<evidence type="ECO:0000259" key="10">
    <source>
        <dbReference type="PROSITE" id="PS51194"/>
    </source>
</evidence>
<dbReference type="GO" id="GO:0005524">
    <property type="term" value="F:ATP binding"/>
    <property type="evidence" value="ECO:0007669"/>
    <property type="project" value="UniProtKB-KW"/>
</dbReference>
<feature type="region of interest" description="Disordered" evidence="8">
    <location>
        <begin position="1"/>
        <end position="69"/>
    </location>
</feature>
<dbReference type="CDD" id="cd18018">
    <property type="entry name" value="DEXHc_RecQ4-like"/>
    <property type="match status" value="1"/>
</dbReference>
<dbReference type="InterPro" id="IPR036388">
    <property type="entry name" value="WH-like_DNA-bd_sf"/>
</dbReference>
<dbReference type="InterPro" id="IPR004589">
    <property type="entry name" value="DNA_helicase_ATP-dep_RecQ"/>
</dbReference>
<dbReference type="EC" id="5.6.2.4" evidence="7"/>
<keyword evidence="2" id="KW-0547">Nucleotide-binding</keyword>
<dbReference type="GO" id="GO:0005737">
    <property type="term" value="C:cytoplasm"/>
    <property type="evidence" value="ECO:0007669"/>
    <property type="project" value="TreeGrafter"/>
</dbReference>
<dbReference type="InterPro" id="IPR001650">
    <property type="entry name" value="Helicase_C-like"/>
</dbReference>
<dbReference type="PANTHER" id="PTHR13710:SF120">
    <property type="entry name" value="BIFUNCTIONAL 3'-5' EXONUCLEASE_ATP-DEPENDENT HELICASE WRN"/>
    <property type="match status" value="1"/>
</dbReference>
<dbReference type="GO" id="GO:0000724">
    <property type="term" value="P:double-strand break repair via homologous recombination"/>
    <property type="evidence" value="ECO:0007669"/>
    <property type="project" value="TreeGrafter"/>
</dbReference>
<evidence type="ECO:0000256" key="2">
    <source>
        <dbReference type="ARBA" id="ARBA00022741"/>
    </source>
</evidence>
<dbReference type="EMBL" id="JAGPXD010000002">
    <property type="protein sequence ID" value="KAH7368749.1"/>
    <property type="molecule type" value="Genomic_DNA"/>
</dbReference>
<dbReference type="Proteomes" id="UP000813385">
    <property type="component" value="Unassembled WGS sequence"/>
</dbReference>
<dbReference type="PROSITE" id="PS51194">
    <property type="entry name" value="HELICASE_CTER"/>
    <property type="match status" value="1"/>
</dbReference>
<dbReference type="PANTHER" id="PTHR13710">
    <property type="entry name" value="DNA HELICASE RECQ FAMILY MEMBER"/>
    <property type="match status" value="1"/>
</dbReference>
<dbReference type="NCBIfam" id="TIGR00614">
    <property type="entry name" value="recQ_fam"/>
    <property type="match status" value="1"/>
</dbReference>
<evidence type="ECO:0000256" key="6">
    <source>
        <dbReference type="ARBA" id="ARBA00034617"/>
    </source>
</evidence>
<comment type="catalytic activity">
    <reaction evidence="6">
        <text>Couples ATP hydrolysis with the unwinding of duplex DNA by translocating in the 3'-5' direction.</text>
        <dbReference type="EC" id="5.6.2.4"/>
    </reaction>
</comment>
<feature type="domain" description="Helicase C-terminal" evidence="10">
    <location>
        <begin position="302"/>
        <end position="445"/>
    </location>
</feature>
<dbReference type="PROSITE" id="PS51192">
    <property type="entry name" value="HELICASE_ATP_BIND_1"/>
    <property type="match status" value="1"/>
</dbReference>
<evidence type="ECO:0000256" key="4">
    <source>
        <dbReference type="ARBA" id="ARBA00022806"/>
    </source>
</evidence>
<evidence type="ECO:0000313" key="12">
    <source>
        <dbReference type="Proteomes" id="UP000813385"/>
    </source>
</evidence>
<comment type="caution">
    <text evidence="11">The sequence shown here is derived from an EMBL/GenBank/DDBJ whole genome shotgun (WGS) entry which is preliminary data.</text>
</comment>
<dbReference type="InterPro" id="IPR011545">
    <property type="entry name" value="DEAD/DEAH_box_helicase_dom"/>
</dbReference>
<gene>
    <name evidence="11" type="ORF">B0T11DRAFT_67129</name>
</gene>
<dbReference type="Gene3D" id="3.40.50.300">
    <property type="entry name" value="P-loop containing nucleotide triphosphate hydrolases"/>
    <property type="match status" value="2"/>
</dbReference>
<evidence type="ECO:0000259" key="9">
    <source>
        <dbReference type="PROSITE" id="PS51192"/>
    </source>
</evidence>
<dbReference type="GO" id="GO:0009378">
    <property type="term" value="F:four-way junction helicase activity"/>
    <property type="evidence" value="ECO:0007669"/>
    <property type="project" value="TreeGrafter"/>
</dbReference>
<dbReference type="SMART" id="SM00487">
    <property type="entry name" value="DEXDc"/>
    <property type="match status" value="1"/>
</dbReference>
<feature type="compositionally biased region" description="Polar residues" evidence="8">
    <location>
        <begin position="1"/>
        <end position="11"/>
    </location>
</feature>
<comment type="similarity">
    <text evidence="1">Belongs to the helicase family. RecQ subfamily.</text>
</comment>
<evidence type="ECO:0000256" key="7">
    <source>
        <dbReference type="ARBA" id="ARBA00034808"/>
    </source>
</evidence>
<dbReference type="Pfam" id="PF00270">
    <property type="entry name" value="DEAD"/>
    <property type="match status" value="1"/>
</dbReference>
<keyword evidence="3 11" id="KW-0378">Hydrolase</keyword>
<feature type="compositionally biased region" description="Basic and acidic residues" evidence="8">
    <location>
        <begin position="41"/>
        <end position="50"/>
    </location>
</feature>
<name>A0A8K0TK93_9PEZI</name>
<organism evidence="11 12">
    <name type="scientific">Plectosphaerella cucumerina</name>
    <dbReference type="NCBI Taxonomy" id="40658"/>
    <lineage>
        <taxon>Eukaryota</taxon>
        <taxon>Fungi</taxon>
        <taxon>Dikarya</taxon>
        <taxon>Ascomycota</taxon>
        <taxon>Pezizomycotina</taxon>
        <taxon>Sordariomycetes</taxon>
        <taxon>Hypocreomycetidae</taxon>
        <taxon>Glomerellales</taxon>
        <taxon>Plectosphaerellaceae</taxon>
        <taxon>Plectosphaerella</taxon>
    </lineage>
</organism>
<dbReference type="GO" id="GO:0043138">
    <property type="term" value="F:3'-5' DNA helicase activity"/>
    <property type="evidence" value="ECO:0007669"/>
    <property type="project" value="UniProtKB-EC"/>
</dbReference>
<feature type="compositionally biased region" description="Low complexity" evidence="8">
    <location>
        <begin position="58"/>
        <end position="67"/>
    </location>
</feature>
<proteinExistence type="inferred from homology"/>
<dbReference type="InterPro" id="IPR027417">
    <property type="entry name" value="P-loop_NTPase"/>
</dbReference>
<evidence type="ECO:0000256" key="1">
    <source>
        <dbReference type="ARBA" id="ARBA00005446"/>
    </source>
</evidence>
<feature type="domain" description="Helicase ATP-binding" evidence="9">
    <location>
        <begin position="94"/>
        <end position="278"/>
    </location>
</feature>
<keyword evidence="4" id="KW-0347">Helicase</keyword>
<dbReference type="OrthoDB" id="10261556at2759"/>
<evidence type="ECO:0000256" key="8">
    <source>
        <dbReference type="SAM" id="MobiDB-lite"/>
    </source>
</evidence>
<evidence type="ECO:0000313" key="11">
    <source>
        <dbReference type="EMBL" id="KAH7368749.1"/>
    </source>
</evidence>
<dbReference type="GO" id="GO:0003676">
    <property type="term" value="F:nucleic acid binding"/>
    <property type="evidence" value="ECO:0007669"/>
    <property type="project" value="InterPro"/>
</dbReference>
<accession>A0A8K0TK93</accession>
<protein>
    <recommendedName>
        <fullName evidence="7">DNA 3'-5' helicase</fullName>
        <ecNumber evidence="7">5.6.2.4</ecNumber>
    </recommendedName>
</protein>
<reference evidence="11" key="1">
    <citation type="journal article" date="2021" name="Nat. Commun.">
        <title>Genetic determinants of endophytism in the Arabidopsis root mycobiome.</title>
        <authorList>
            <person name="Mesny F."/>
            <person name="Miyauchi S."/>
            <person name="Thiergart T."/>
            <person name="Pickel B."/>
            <person name="Atanasova L."/>
            <person name="Karlsson M."/>
            <person name="Huettel B."/>
            <person name="Barry K.W."/>
            <person name="Haridas S."/>
            <person name="Chen C."/>
            <person name="Bauer D."/>
            <person name="Andreopoulos W."/>
            <person name="Pangilinan J."/>
            <person name="LaButti K."/>
            <person name="Riley R."/>
            <person name="Lipzen A."/>
            <person name="Clum A."/>
            <person name="Drula E."/>
            <person name="Henrissat B."/>
            <person name="Kohler A."/>
            <person name="Grigoriev I.V."/>
            <person name="Martin F.M."/>
            <person name="Hacquard S."/>
        </authorList>
    </citation>
    <scope>NUCLEOTIDE SEQUENCE</scope>
    <source>
        <strain evidence="11">MPI-CAGE-AT-0016</strain>
    </source>
</reference>
<dbReference type="Gene3D" id="1.10.10.10">
    <property type="entry name" value="Winged helix-like DNA-binding domain superfamily/Winged helix DNA-binding domain"/>
    <property type="match status" value="1"/>
</dbReference>